<comment type="caution">
    <text evidence="2">The sequence shown here is derived from an EMBL/GenBank/DDBJ whole genome shotgun (WGS) entry which is preliminary data.</text>
</comment>
<dbReference type="Proteomes" id="UP000683360">
    <property type="component" value="Unassembled WGS sequence"/>
</dbReference>
<feature type="region of interest" description="Disordered" evidence="1">
    <location>
        <begin position="77"/>
        <end position="158"/>
    </location>
</feature>
<evidence type="ECO:0000313" key="2">
    <source>
        <dbReference type="EMBL" id="CAG2232643.1"/>
    </source>
</evidence>
<dbReference type="EMBL" id="CAJPWZ010002187">
    <property type="protein sequence ID" value="CAG2232643.1"/>
    <property type="molecule type" value="Genomic_DNA"/>
</dbReference>
<dbReference type="AlphaFoldDB" id="A0A8S3TQK6"/>
<evidence type="ECO:0000256" key="1">
    <source>
        <dbReference type="SAM" id="MobiDB-lite"/>
    </source>
</evidence>
<keyword evidence="3" id="KW-1185">Reference proteome</keyword>
<accession>A0A8S3TQK6</accession>
<proteinExistence type="predicted"/>
<reference evidence="2" key="1">
    <citation type="submission" date="2021-03" db="EMBL/GenBank/DDBJ databases">
        <authorList>
            <person name="Bekaert M."/>
        </authorList>
    </citation>
    <scope>NUCLEOTIDE SEQUENCE</scope>
</reference>
<protein>
    <submittedName>
        <fullName evidence="2">Uncharacterized protein</fullName>
    </submittedName>
</protein>
<gene>
    <name evidence="2" type="ORF">MEDL_45228</name>
</gene>
<evidence type="ECO:0000313" key="3">
    <source>
        <dbReference type="Proteomes" id="UP000683360"/>
    </source>
</evidence>
<dbReference type="OrthoDB" id="6111744at2759"/>
<name>A0A8S3TQK6_MYTED</name>
<organism evidence="2 3">
    <name type="scientific">Mytilus edulis</name>
    <name type="common">Blue mussel</name>
    <dbReference type="NCBI Taxonomy" id="6550"/>
    <lineage>
        <taxon>Eukaryota</taxon>
        <taxon>Metazoa</taxon>
        <taxon>Spiralia</taxon>
        <taxon>Lophotrochozoa</taxon>
        <taxon>Mollusca</taxon>
        <taxon>Bivalvia</taxon>
        <taxon>Autobranchia</taxon>
        <taxon>Pteriomorphia</taxon>
        <taxon>Mytilida</taxon>
        <taxon>Mytiloidea</taxon>
        <taxon>Mytilidae</taxon>
        <taxon>Mytilinae</taxon>
        <taxon>Mytilus</taxon>
    </lineage>
</organism>
<sequence length="158" mass="18354">MESYAFAKKNSIKGNLEMRTNFGRNMAIVLTKVNDYFYINLYNNNPRNPGRCSLGYDEFCELVNMKEALEQLFKEFEEQEQPMQHPPQHHSPQTAKGLLPLTSQAMPPPPPYTAQHLRVLNHSNKRSMDSEEGDMINKKPKIPGEENYNPMEYFSQLQ</sequence>